<dbReference type="InterPro" id="IPR017871">
    <property type="entry name" value="ABC_transporter-like_CS"/>
</dbReference>
<reference evidence="12" key="1">
    <citation type="journal article" date="2014" name="Int. J. Syst. Evol. Microbiol.">
        <title>Complete genome sequence of Corynebacterium casei LMG S-19264T (=DSM 44701T), isolated from a smear-ripened cheese.</title>
        <authorList>
            <consortium name="US DOE Joint Genome Institute (JGI-PGF)"/>
            <person name="Walter F."/>
            <person name="Albersmeier A."/>
            <person name="Kalinowski J."/>
            <person name="Ruckert C."/>
        </authorList>
    </citation>
    <scope>NUCLEOTIDE SEQUENCE</scope>
    <source>
        <strain evidence="12">CCM 8606</strain>
    </source>
</reference>
<evidence type="ECO:0000313" key="13">
    <source>
        <dbReference type="Proteomes" id="UP000619536"/>
    </source>
</evidence>
<dbReference type="InterPro" id="IPR003593">
    <property type="entry name" value="AAA+_ATPase"/>
</dbReference>
<dbReference type="PROSITE" id="PS00211">
    <property type="entry name" value="ABC_TRANSPORTER_1"/>
    <property type="match status" value="1"/>
</dbReference>
<evidence type="ECO:0000256" key="6">
    <source>
        <dbReference type="ARBA" id="ARBA00022840"/>
    </source>
</evidence>
<dbReference type="Proteomes" id="UP000619536">
    <property type="component" value="Unassembled WGS sequence"/>
</dbReference>
<dbReference type="PANTHER" id="PTHR24220">
    <property type="entry name" value="IMPORT ATP-BINDING PROTEIN"/>
    <property type="match status" value="1"/>
</dbReference>
<dbReference type="InterPro" id="IPR003439">
    <property type="entry name" value="ABC_transporter-like_ATP-bd"/>
</dbReference>
<dbReference type="GO" id="GO:0022857">
    <property type="term" value="F:transmembrane transporter activity"/>
    <property type="evidence" value="ECO:0007669"/>
    <property type="project" value="TreeGrafter"/>
</dbReference>
<gene>
    <name evidence="12" type="ORF">GCM10007377_03380</name>
</gene>
<evidence type="ECO:0000256" key="9">
    <source>
        <dbReference type="ARBA" id="ARBA00024432"/>
    </source>
</evidence>
<comment type="subunit">
    <text evidence="2">The complex is composed of two ATP-binding proteins (HrtA), two transmembrane proteins (HrtB) and a solute-binding protein.</text>
</comment>
<evidence type="ECO:0000256" key="4">
    <source>
        <dbReference type="ARBA" id="ARBA00022475"/>
    </source>
</evidence>
<dbReference type="InterPro" id="IPR015854">
    <property type="entry name" value="ABC_transpr_LolD-like"/>
</dbReference>
<dbReference type="AlphaFoldDB" id="A0A8J3EX94"/>
<dbReference type="InterPro" id="IPR017911">
    <property type="entry name" value="MacB-like_ATP-bd"/>
</dbReference>
<dbReference type="CDD" id="cd03255">
    <property type="entry name" value="ABC_MJ0796_LolCDE_FtsE"/>
    <property type="match status" value="1"/>
</dbReference>
<keyword evidence="13" id="KW-1185">Reference proteome</keyword>
<evidence type="ECO:0000256" key="3">
    <source>
        <dbReference type="ARBA" id="ARBA00022448"/>
    </source>
</evidence>
<comment type="function">
    <text evidence="10">Part of the ABC transporter complex hrt involved in hemin import. Responsible for energy coupling to the transport system.</text>
</comment>
<dbReference type="Pfam" id="PF00005">
    <property type="entry name" value="ABC_tran"/>
    <property type="match status" value="1"/>
</dbReference>
<sequence>MTTPTNPEHYALAMRDVTKTYGSGNAQVMALRHATLNIPHGHLVLILGPSGSGKSTFLTIAGGLQTPTSGKITIDGQDISTLSKHELDQLRLAHIGFVLQAHDLVPYLTVEEQFKLVDSVKPKGNLSKTQLNALLQELGVDQLKHTLPSNMSGGQQQRVALARALYTKPSLILADEPTSALDSSAVHTVGTLLQNIAHTQHTTIVVVTHDTRLASLADDVYHMQDGVLSYSLGQYHQ</sequence>
<keyword evidence="7" id="KW-0472">Membrane</keyword>
<dbReference type="InterPro" id="IPR027417">
    <property type="entry name" value="P-loop_NTPase"/>
</dbReference>
<dbReference type="Gene3D" id="3.40.50.300">
    <property type="entry name" value="P-loop containing nucleotide triphosphate hydrolases"/>
    <property type="match status" value="1"/>
</dbReference>
<evidence type="ECO:0000313" key="12">
    <source>
        <dbReference type="EMBL" id="GGI12922.1"/>
    </source>
</evidence>
<evidence type="ECO:0000256" key="2">
    <source>
        <dbReference type="ARBA" id="ARBA00011131"/>
    </source>
</evidence>
<dbReference type="GO" id="GO:0016887">
    <property type="term" value="F:ATP hydrolysis activity"/>
    <property type="evidence" value="ECO:0007669"/>
    <property type="project" value="InterPro"/>
</dbReference>
<proteinExistence type="inferred from homology"/>
<keyword evidence="5" id="KW-0547">Nucleotide-binding</keyword>
<reference evidence="12" key="2">
    <citation type="submission" date="2020-09" db="EMBL/GenBank/DDBJ databases">
        <authorList>
            <person name="Sun Q."/>
            <person name="Sedlacek I."/>
        </authorList>
    </citation>
    <scope>NUCLEOTIDE SEQUENCE</scope>
    <source>
        <strain evidence="12">CCM 8606</strain>
    </source>
</reference>
<feature type="domain" description="ABC transporter" evidence="11">
    <location>
        <begin position="12"/>
        <end position="235"/>
    </location>
</feature>
<comment type="caution">
    <text evidence="12">The sequence shown here is derived from an EMBL/GenBank/DDBJ whole genome shotgun (WGS) entry which is preliminary data.</text>
</comment>
<dbReference type="SUPFAM" id="SSF52540">
    <property type="entry name" value="P-loop containing nucleoside triphosphate hydrolases"/>
    <property type="match status" value="1"/>
</dbReference>
<dbReference type="PANTHER" id="PTHR24220:SF666">
    <property type="entry name" value="HEMIN IMPORT ATP-BINDING PROTEIN HRTA-RELATED"/>
    <property type="match status" value="1"/>
</dbReference>
<evidence type="ECO:0000259" key="11">
    <source>
        <dbReference type="PROSITE" id="PS50893"/>
    </source>
</evidence>
<evidence type="ECO:0000256" key="7">
    <source>
        <dbReference type="ARBA" id="ARBA00023136"/>
    </source>
</evidence>
<evidence type="ECO:0000256" key="5">
    <source>
        <dbReference type="ARBA" id="ARBA00022741"/>
    </source>
</evidence>
<name>A0A8J3EX94_9BIFI</name>
<keyword evidence="3" id="KW-0813">Transport</keyword>
<accession>A0A8J3EX94</accession>
<evidence type="ECO:0000256" key="1">
    <source>
        <dbReference type="ARBA" id="ARBA00004202"/>
    </source>
</evidence>
<dbReference type="GO" id="GO:0005886">
    <property type="term" value="C:plasma membrane"/>
    <property type="evidence" value="ECO:0007669"/>
    <property type="project" value="UniProtKB-SubCell"/>
</dbReference>
<comment type="similarity">
    <text evidence="8">Belongs to the ABC transporter superfamily. HrtA family.</text>
</comment>
<dbReference type="SMART" id="SM00382">
    <property type="entry name" value="AAA"/>
    <property type="match status" value="1"/>
</dbReference>
<dbReference type="EMBL" id="BMDH01000001">
    <property type="protein sequence ID" value="GGI12922.1"/>
    <property type="molecule type" value="Genomic_DNA"/>
</dbReference>
<evidence type="ECO:0000256" key="8">
    <source>
        <dbReference type="ARBA" id="ARBA00024359"/>
    </source>
</evidence>
<organism evidence="12 13">
    <name type="scientific">Galliscardovia ingluviei</name>
    <dbReference type="NCBI Taxonomy" id="1769422"/>
    <lineage>
        <taxon>Bacteria</taxon>
        <taxon>Bacillati</taxon>
        <taxon>Actinomycetota</taxon>
        <taxon>Actinomycetes</taxon>
        <taxon>Bifidobacteriales</taxon>
        <taxon>Bifidobacteriaceae</taxon>
        <taxon>Galliscardovia</taxon>
    </lineage>
</organism>
<comment type="subcellular location">
    <subcellularLocation>
        <location evidence="1">Cell membrane</location>
        <topology evidence="1">Peripheral membrane protein</topology>
    </subcellularLocation>
</comment>
<dbReference type="PROSITE" id="PS50893">
    <property type="entry name" value="ABC_TRANSPORTER_2"/>
    <property type="match status" value="1"/>
</dbReference>
<dbReference type="GO" id="GO:0005524">
    <property type="term" value="F:ATP binding"/>
    <property type="evidence" value="ECO:0007669"/>
    <property type="project" value="UniProtKB-KW"/>
</dbReference>
<keyword evidence="4" id="KW-1003">Cell membrane</keyword>
<evidence type="ECO:0000256" key="10">
    <source>
        <dbReference type="ARBA" id="ARBA00024721"/>
    </source>
</evidence>
<dbReference type="RefSeq" id="WP_188354510.1">
    <property type="nucleotide sequence ID" value="NZ_BMDH01000001.1"/>
</dbReference>
<protein>
    <recommendedName>
        <fullName evidence="9">Putative hemin import ATP-binding protein HrtA</fullName>
    </recommendedName>
</protein>
<keyword evidence="6 12" id="KW-0067">ATP-binding</keyword>